<dbReference type="InterPro" id="IPR002869">
    <property type="entry name" value="Pyrv_flavodox_OxRed_cen"/>
</dbReference>
<protein>
    <recommendedName>
        <fullName evidence="2">DUF6537 domain-containing protein</fullName>
    </recommendedName>
</protein>
<evidence type="ECO:0000259" key="2">
    <source>
        <dbReference type="Pfam" id="PF20169"/>
    </source>
</evidence>
<dbReference type="PATRIC" id="fig|56193.3.peg.2927"/>
<sequence length="344" mass="37450">MEPTVAFQFDRDATADPTLLLGRLRRAAGEGNVMLVPGSELALAFLGDRMGTNLFLLGIAAQQGSLPVGIAAIERAIALNGVAVDFNLKAFRLGRLHAVDPSRLPELIAASRSDSAAPPQTLAEIMVHRATHLEAYQDRALAERYRAFVARVAAAEQAIRPGEEAIARTFARSYAKLLAYKDEYEVARLLTRPELHAEIARTFQDGAKISFNLAPPIFTRPGVGGRPAKRAFGRWMLTAMRVLARMKRLRGTWLDPFGRTGERRDERALIAEYEALAERMLTTLAPGNHAAVARLLALADEVRGYGPVKAGAIERYRRDVAAAEAALSDVQDRDTGAGRRSAAT</sequence>
<dbReference type="Gene3D" id="3.40.920.10">
    <property type="entry name" value="Pyruvate-ferredoxin oxidoreductase, PFOR, domain III"/>
    <property type="match status" value="1"/>
</dbReference>
<keyword evidence="1" id="KW-0560">Oxidoreductase</keyword>
<dbReference type="AlphaFoldDB" id="A0A0M3ANZ6"/>
<comment type="caution">
    <text evidence="3">The sequence shown here is derived from an EMBL/GenBank/DDBJ whole genome shotgun (WGS) entry which is preliminary data.</text>
</comment>
<accession>A0A0M3ANZ6</accession>
<dbReference type="GO" id="GO:0016491">
    <property type="term" value="F:oxidoreductase activity"/>
    <property type="evidence" value="ECO:0007669"/>
    <property type="project" value="UniProtKB-KW"/>
</dbReference>
<dbReference type="STRING" id="56193.YP76_14030"/>
<feature type="domain" description="DUF6537" evidence="2">
    <location>
        <begin position="123"/>
        <end position="320"/>
    </location>
</feature>
<proteinExistence type="predicted"/>
<reference evidence="3 4" key="1">
    <citation type="submission" date="2015-04" db="EMBL/GenBank/DDBJ databases">
        <title>Genome sequence of aromatic hydrocarbons-degrading Sphingobium chungbukense DJ77.</title>
        <authorList>
            <person name="Kim Y.-C."/>
            <person name="Chae J.-C."/>
        </authorList>
    </citation>
    <scope>NUCLEOTIDE SEQUENCE [LARGE SCALE GENOMIC DNA]</scope>
    <source>
        <strain evidence="3 4">DJ77</strain>
    </source>
</reference>
<evidence type="ECO:0000313" key="3">
    <source>
        <dbReference type="EMBL" id="KKW91663.1"/>
    </source>
</evidence>
<keyword evidence="4" id="KW-1185">Reference proteome</keyword>
<evidence type="ECO:0000313" key="4">
    <source>
        <dbReference type="Proteomes" id="UP000033874"/>
    </source>
</evidence>
<dbReference type="SUPFAM" id="SSF53323">
    <property type="entry name" value="Pyruvate-ferredoxin oxidoreductase, PFOR, domain III"/>
    <property type="match status" value="1"/>
</dbReference>
<organism evidence="3 4">
    <name type="scientific">Sphingobium chungbukense</name>
    <dbReference type="NCBI Taxonomy" id="56193"/>
    <lineage>
        <taxon>Bacteria</taxon>
        <taxon>Pseudomonadati</taxon>
        <taxon>Pseudomonadota</taxon>
        <taxon>Alphaproteobacteria</taxon>
        <taxon>Sphingomonadales</taxon>
        <taxon>Sphingomonadaceae</taxon>
        <taxon>Sphingobium</taxon>
    </lineage>
</organism>
<dbReference type="Pfam" id="PF20169">
    <property type="entry name" value="DUF6537"/>
    <property type="match status" value="1"/>
</dbReference>
<dbReference type="InterPro" id="IPR046667">
    <property type="entry name" value="DUF6537"/>
</dbReference>
<dbReference type="EMBL" id="LBIC01000006">
    <property type="protein sequence ID" value="KKW91663.1"/>
    <property type="molecule type" value="Genomic_DNA"/>
</dbReference>
<evidence type="ECO:0000256" key="1">
    <source>
        <dbReference type="ARBA" id="ARBA00023002"/>
    </source>
</evidence>
<dbReference type="Proteomes" id="UP000033874">
    <property type="component" value="Unassembled WGS sequence"/>
</dbReference>
<gene>
    <name evidence="3" type="ORF">YP76_14030</name>
</gene>
<name>A0A0M3ANZ6_9SPHN</name>